<dbReference type="Gene3D" id="1.10.10.770">
    <property type="match status" value="1"/>
</dbReference>
<dbReference type="InterPro" id="IPR020751">
    <property type="entry name" value="aa-tRNA-synth_I_codon-bd_sub2"/>
</dbReference>
<evidence type="ECO:0000256" key="6">
    <source>
        <dbReference type="ARBA" id="ARBA00022840"/>
    </source>
</evidence>
<keyword evidence="3" id="KW-0963">Cytoplasm</keyword>
<dbReference type="GO" id="GO:0005737">
    <property type="term" value="C:cytoplasm"/>
    <property type="evidence" value="ECO:0007669"/>
    <property type="project" value="UniProtKB-SubCell"/>
</dbReference>
<dbReference type="GO" id="GO:0004824">
    <property type="term" value="F:lysine-tRNA ligase activity"/>
    <property type="evidence" value="ECO:0007669"/>
    <property type="project" value="InterPro"/>
</dbReference>
<evidence type="ECO:0000256" key="8">
    <source>
        <dbReference type="ARBA" id="ARBA00023146"/>
    </source>
</evidence>
<dbReference type="GO" id="GO:0000049">
    <property type="term" value="F:tRNA binding"/>
    <property type="evidence" value="ECO:0007669"/>
    <property type="project" value="InterPro"/>
</dbReference>
<evidence type="ECO:0000256" key="3">
    <source>
        <dbReference type="ARBA" id="ARBA00022490"/>
    </source>
</evidence>
<evidence type="ECO:0000256" key="2">
    <source>
        <dbReference type="ARBA" id="ARBA00005594"/>
    </source>
</evidence>
<dbReference type="GO" id="GO:0005524">
    <property type="term" value="F:ATP binding"/>
    <property type="evidence" value="ECO:0007669"/>
    <property type="project" value="UniProtKB-KW"/>
</dbReference>
<organism evidence="9">
    <name type="scientific">marine sediment metagenome</name>
    <dbReference type="NCBI Taxonomy" id="412755"/>
    <lineage>
        <taxon>unclassified sequences</taxon>
        <taxon>metagenomes</taxon>
        <taxon>ecological metagenomes</taxon>
    </lineage>
</organism>
<dbReference type="EMBL" id="BART01012456">
    <property type="protein sequence ID" value="GAG81198.1"/>
    <property type="molecule type" value="Genomic_DNA"/>
</dbReference>
<evidence type="ECO:0000256" key="7">
    <source>
        <dbReference type="ARBA" id="ARBA00022917"/>
    </source>
</evidence>
<dbReference type="Pfam" id="PF01921">
    <property type="entry name" value="tRNA-synt_1f"/>
    <property type="match status" value="1"/>
</dbReference>
<evidence type="ECO:0000256" key="4">
    <source>
        <dbReference type="ARBA" id="ARBA00022598"/>
    </source>
</evidence>
<dbReference type="GO" id="GO:0006430">
    <property type="term" value="P:lysyl-tRNA aminoacylation"/>
    <property type="evidence" value="ECO:0007669"/>
    <property type="project" value="InterPro"/>
</dbReference>
<comment type="subcellular location">
    <subcellularLocation>
        <location evidence="1">Cytoplasm</location>
    </subcellularLocation>
</comment>
<keyword evidence="8" id="KW-0030">Aminoacyl-tRNA synthetase</keyword>
<keyword evidence="5" id="KW-0547">Nucleotide-binding</keyword>
<name>X1BAP1_9ZZZZ</name>
<dbReference type="PANTHER" id="PTHR37940">
    <property type="entry name" value="LYSINE--TRNA LIGASE"/>
    <property type="match status" value="1"/>
</dbReference>
<evidence type="ECO:0000313" key="9">
    <source>
        <dbReference type="EMBL" id="GAG81198.1"/>
    </source>
</evidence>
<feature type="non-terminal residue" evidence="9">
    <location>
        <position position="272"/>
    </location>
</feature>
<dbReference type="InterPro" id="IPR008925">
    <property type="entry name" value="aa_tRNA-synth_I_cd-bd_sf"/>
</dbReference>
<comment type="caution">
    <text evidence="9">The sequence shown here is derived from an EMBL/GenBank/DDBJ whole genome shotgun (WGS) entry which is preliminary data.</text>
</comment>
<evidence type="ECO:0000256" key="5">
    <source>
        <dbReference type="ARBA" id="ARBA00022741"/>
    </source>
</evidence>
<accession>X1BAP1</accession>
<gene>
    <name evidence="9" type="ORF">S01H4_25990</name>
</gene>
<sequence length="272" mass="31844">DHATPGGSRDSCIEVLESVLNHKGPYGFWNEWVGYSEGRKDFGDMTSSGFIGFTPTKWLEYAEPEVLKYKYLKIPPKRRIILGLDKIPSYIAEYDRAQRIYHKIESFTDSAELHTIQRSYEIAFYNDIPEYRGFQFDYQTALIHSQLVTPDQKGTEQVIEKLIATEKLKESPSKEITDHIQKRLNLAKNWVNSEYSPEHLRIQLSKHVSPVVLRQFSEKIRNFVIALGQVLEETNWTEEGIKQKMITLREEAEINRKDMNQFFELLYQLFLG</sequence>
<dbReference type="PANTHER" id="PTHR37940:SF1">
    <property type="entry name" value="LYSINE--TRNA LIGASE"/>
    <property type="match status" value="1"/>
</dbReference>
<dbReference type="SUPFAM" id="SSF48163">
    <property type="entry name" value="An anticodon-binding domain of class I aminoacyl-tRNA synthetases"/>
    <property type="match status" value="1"/>
</dbReference>
<protein>
    <submittedName>
        <fullName evidence="9">Uncharacterized protein</fullName>
    </submittedName>
</protein>
<keyword evidence="4" id="KW-0436">Ligase</keyword>
<dbReference type="Gene3D" id="1.10.10.350">
    <property type="match status" value="1"/>
</dbReference>
<proteinExistence type="inferred from homology"/>
<dbReference type="AlphaFoldDB" id="X1BAP1"/>
<feature type="non-terminal residue" evidence="9">
    <location>
        <position position="1"/>
    </location>
</feature>
<keyword evidence="7" id="KW-0648">Protein biosynthesis</keyword>
<dbReference type="InterPro" id="IPR002904">
    <property type="entry name" value="Lys-tRNA-ligase"/>
</dbReference>
<reference evidence="9" key="1">
    <citation type="journal article" date="2014" name="Front. Microbiol.">
        <title>High frequency of phylogenetically diverse reductive dehalogenase-homologous genes in deep subseafloor sedimentary metagenomes.</title>
        <authorList>
            <person name="Kawai M."/>
            <person name="Futagami T."/>
            <person name="Toyoda A."/>
            <person name="Takaki Y."/>
            <person name="Nishi S."/>
            <person name="Hori S."/>
            <person name="Arai W."/>
            <person name="Tsubouchi T."/>
            <person name="Morono Y."/>
            <person name="Uchiyama I."/>
            <person name="Ito T."/>
            <person name="Fujiyama A."/>
            <person name="Inagaki F."/>
            <person name="Takami H."/>
        </authorList>
    </citation>
    <scope>NUCLEOTIDE SEQUENCE</scope>
    <source>
        <strain evidence="9">Expedition CK06-06</strain>
    </source>
</reference>
<comment type="similarity">
    <text evidence="2">Belongs to the class-I aminoacyl-tRNA synthetase family.</text>
</comment>
<keyword evidence="6" id="KW-0067">ATP-binding</keyword>
<evidence type="ECO:0000256" key="1">
    <source>
        <dbReference type="ARBA" id="ARBA00004496"/>
    </source>
</evidence>